<dbReference type="PROSITE" id="PS51257">
    <property type="entry name" value="PROKAR_LIPOPROTEIN"/>
    <property type="match status" value="1"/>
</dbReference>
<organism evidence="1 4">
    <name type="scientific">Myxococcus fulvus</name>
    <dbReference type="NCBI Taxonomy" id="33"/>
    <lineage>
        <taxon>Bacteria</taxon>
        <taxon>Pseudomonadati</taxon>
        <taxon>Myxococcota</taxon>
        <taxon>Myxococcia</taxon>
        <taxon>Myxococcales</taxon>
        <taxon>Cystobacterineae</taxon>
        <taxon>Myxococcaceae</taxon>
        <taxon>Myxococcus</taxon>
    </lineage>
</organism>
<reference evidence="1 4" key="2">
    <citation type="submission" date="2019-07" db="EMBL/GenBank/DDBJ databases">
        <title>Whole genome shotgun sequence of Myxococcus fulvus NBRC 100333.</title>
        <authorList>
            <person name="Hosoyama A."/>
            <person name="Uohara A."/>
            <person name="Ohji S."/>
            <person name="Ichikawa N."/>
        </authorList>
    </citation>
    <scope>NUCLEOTIDE SEQUENCE [LARGE SCALE GENOMIC DNA]</scope>
    <source>
        <strain evidence="1 4">NBRC 100333</strain>
    </source>
</reference>
<evidence type="ECO:0000313" key="4">
    <source>
        <dbReference type="Proteomes" id="UP000321514"/>
    </source>
</evidence>
<dbReference type="EMBL" id="BJXR01000036">
    <property type="protein sequence ID" value="GEN09958.1"/>
    <property type="molecule type" value="Genomic_DNA"/>
</dbReference>
<evidence type="ECO:0000313" key="2">
    <source>
        <dbReference type="EMBL" id="SEU25647.1"/>
    </source>
</evidence>
<dbReference type="EMBL" id="FOIB01000007">
    <property type="protein sequence ID" value="SEU25647.1"/>
    <property type="molecule type" value="Genomic_DNA"/>
</dbReference>
<keyword evidence="3" id="KW-1185">Reference proteome</keyword>
<reference evidence="2 3" key="1">
    <citation type="submission" date="2016-10" db="EMBL/GenBank/DDBJ databases">
        <authorList>
            <person name="Varghese N."/>
            <person name="Submissions S."/>
        </authorList>
    </citation>
    <scope>NUCLEOTIDE SEQUENCE [LARGE SCALE GENOMIC DNA]</scope>
    <source>
        <strain evidence="2 3">DSM 16525</strain>
    </source>
</reference>
<dbReference type="Proteomes" id="UP000321514">
    <property type="component" value="Unassembled WGS sequence"/>
</dbReference>
<dbReference type="Proteomes" id="UP000183760">
    <property type="component" value="Unassembled WGS sequence"/>
</dbReference>
<sequence>MQPRHVCVLMGLVFAGCGGPTRLELRGAGVAPPTRSMPGFRGDPARKGLAEQVCPGRPERLAVVIPPGSGATLNGPYPEWFADVEGTLYFATNLLDGSAALWRSDGTQVGTTRVKSFPAASVGIPALRNLIPVGPRVFFLLDQPATGRELWVSDGTEAGTHLVKDLTPGPEGTHLNFVAAQNGKLTFMRQWSPSPGAPELELWHTDGTPEGTLRFARFGPESTLGNVSLRVGPYQLFFLSSAAQGTALWRTDGTAAGTSLVKKVDAQQVPLTATGQAGDLGLFLFVDGANTEVWRTDGTAAGTRRVDAFGKGVTLLGTLKGNAYLASVDATSMRMRIQRLSLSGGGKGAVVTLPNPYAGEEAAYPYLQQYTVSGERLFFSVAIASPGPAPRAATLWTSDGTTAGTSALSEALSLSDEYTSPLFPVGQGAALFAAAAPGEGLEPWFTHGTVASSLPLADIATRGENSLPEGFTRVGDRVYFRAIDDTGSFQVWFVPLQDCDDT</sequence>
<proteinExistence type="predicted"/>
<dbReference type="OrthoDB" id="5242130at2"/>
<name>A0A511T9U2_MYXFU</name>
<evidence type="ECO:0000313" key="3">
    <source>
        <dbReference type="Proteomes" id="UP000183760"/>
    </source>
</evidence>
<dbReference type="AlphaFoldDB" id="A0A511T9U2"/>
<gene>
    <name evidence="1" type="ORF">MFU01_49950</name>
    <name evidence="2" type="ORF">SAMN05443572_107136</name>
</gene>
<dbReference type="STRING" id="1334629.MFUL124B02_20100"/>
<accession>A0A511T9U2</accession>
<protein>
    <submittedName>
        <fullName evidence="2">ELWxxDGT repeat-containing protein</fullName>
    </submittedName>
</protein>
<comment type="caution">
    <text evidence="1">The sequence shown here is derived from an EMBL/GenBank/DDBJ whole genome shotgun (WGS) entry which is preliminary data.</text>
</comment>
<evidence type="ECO:0000313" key="1">
    <source>
        <dbReference type="EMBL" id="GEN09958.1"/>
    </source>
</evidence>
<dbReference type="RefSeq" id="WP_074956888.1">
    <property type="nucleotide sequence ID" value="NZ_BJXR01000036.1"/>
</dbReference>